<feature type="region of interest" description="Disordered" evidence="1">
    <location>
        <begin position="1"/>
        <end position="91"/>
    </location>
</feature>
<sequence length="175" mass="18799">RPSSRGRGPDWGALERRPGTRGAEERPLPAEAEDCANTGVSAQLETPDAAAELPPSGREPAQAHRACAVPTPPSACAHNSSAPVRPSGGRGGVARCVCGSRRRVRPRIRRTLSSADVFGSVNTYANLNKRSLKNVCNTFRVETLRQAVLSSIELGARDRPRRLWLESQARNAGNQ</sequence>
<evidence type="ECO:0000256" key="1">
    <source>
        <dbReference type="SAM" id="MobiDB-lite"/>
    </source>
</evidence>
<feature type="compositionally biased region" description="Basic and acidic residues" evidence="1">
    <location>
        <begin position="13"/>
        <end position="28"/>
    </location>
</feature>
<proteinExistence type="predicted"/>
<dbReference type="Ensembl" id="ENSECAT00000112308.1">
    <property type="protein sequence ID" value="ENSECAP00000057522.1"/>
    <property type="gene ID" value="ENSECAG00000052794.1"/>
</dbReference>
<accession>A0A9L0R7A9</accession>
<reference evidence="2" key="3">
    <citation type="submission" date="2025-09" db="UniProtKB">
        <authorList>
            <consortium name="Ensembl"/>
        </authorList>
    </citation>
    <scope>IDENTIFICATION</scope>
    <source>
        <strain evidence="2">Thoroughbred</strain>
    </source>
</reference>
<dbReference type="GeneTree" id="ENSGT01090000263398"/>
<dbReference type="AlphaFoldDB" id="A0A9L0R7A9"/>
<keyword evidence="3" id="KW-1185">Reference proteome</keyword>
<reference evidence="2" key="2">
    <citation type="submission" date="2025-08" db="UniProtKB">
        <authorList>
            <consortium name="Ensembl"/>
        </authorList>
    </citation>
    <scope>IDENTIFICATION</scope>
    <source>
        <strain evidence="2">Thoroughbred</strain>
    </source>
</reference>
<name>A0A9L0R7A9_HORSE</name>
<evidence type="ECO:0000313" key="3">
    <source>
        <dbReference type="Proteomes" id="UP000002281"/>
    </source>
</evidence>
<reference evidence="2 3" key="1">
    <citation type="journal article" date="2009" name="Science">
        <title>Genome sequence, comparative analysis, and population genetics of the domestic horse.</title>
        <authorList>
            <consortium name="Broad Institute Genome Sequencing Platform"/>
            <consortium name="Broad Institute Whole Genome Assembly Team"/>
            <person name="Wade C.M."/>
            <person name="Giulotto E."/>
            <person name="Sigurdsson S."/>
            <person name="Zoli M."/>
            <person name="Gnerre S."/>
            <person name="Imsland F."/>
            <person name="Lear T.L."/>
            <person name="Adelson D.L."/>
            <person name="Bailey E."/>
            <person name="Bellone R.R."/>
            <person name="Bloecker H."/>
            <person name="Distl O."/>
            <person name="Edgar R.C."/>
            <person name="Garber M."/>
            <person name="Leeb T."/>
            <person name="Mauceli E."/>
            <person name="MacLeod J.N."/>
            <person name="Penedo M.C.T."/>
            <person name="Raison J.M."/>
            <person name="Sharpe T."/>
            <person name="Vogel J."/>
            <person name="Andersson L."/>
            <person name="Antczak D.F."/>
            <person name="Biagi T."/>
            <person name="Binns M.M."/>
            <person name="Chowdhary B.P."/>
            <person name="Coleman S.J."/>
            <person name="Della Valle G."/>
            <person name="Fryc S."/>
            <person name="Guerin G."/>
            <person name="Hasegawa T."/>
            <person name="Hill E.W."/>
            <person name="Jurka J."/>
            <person name="Kiialainen A."/>
            <person name="Lindgren G."/>
            <person name="Liu J."/>
            <person name="Magnani E."/>
            <person name="Mickelson J.R."/>
            <person name="Murray J."/>
            <person name="Nergadze S.G."/>
            <person name="Onofrio R."/>
            <person name="Pedroni S."/>
            <person name="Piras M.F."/>
            <person name="Raudsepp T."/>
            <person name="Rocchi M."/>
            <person name="Roeed K.H."/>
            <person name="Ryder O.A."/>
            <person name="Searle S."/>
            <person name="Skow L."/>
            <person name="Swinburne J.E."/>
            <person name="Syvaenen A.C."/>
            <person name="Tozaki T."/>
            <person name="Valberg S.J."/>
            <person name="Vaudin M."/>
            <person name="White J.R."/>
            <person name="Zody M.C."/>
            <person name="Lander E.S."/>
            <person name="Lindblad-Toh K."/>
        </authorList>
    </citation>
    <scope>NUCLEOTIDE SEQUENCE [LARGE SCALE GENOMIC DNA]</scope>
    <source>
        <strain evidence="2 3">Thoroughbred</strain>
    </source>
</reference>
<evidence type="ECO:0000313" key="2">
    <source>
        <dbReference type="Ensembl" id="ENSECAP00000057522.1"/>
    </source>
</evidence>
<protein>
    <submittedName>
        <fullName evidence="2">Uncharacterized protein</fullName>
    </submittedName>
</protein>
<dbReference type="Proteomes" id="UP000002281">
    <property type="component" value="Chromosome 20"/>
</dbReference>
<organism evidence="2 3">
    <name type="scientific">Equus caballus</name>
    <name type="common">Horse</name>
    <dbReference type="NCBI Taxonomy" id="9796"/>
    <lineage>
        <taxon>Eukaryota</taxon>
        <taxon>Metazoa</taxon>
        <taxon>Chordata</taxon>
        <taxon>Craniata</taxon>
        <taxon>Vertebrata</taxon>
        <taxon>Euteleostomi</taxon>
        <taxon>Mammalia</taxon>
        <taxon>Eutheria</taxon>
        <taxon>Laurasiatheria</taxon>
        <taxon>Perissodactyla</taxon>
        <taxon>Equidae</taxon>
        <taxon>Equus</taxon>
    </lineage>
</organism>